<sequence>MQSWGHDSRFRRRDSLPFPTKSGVMGITWAALGAAGPQEPLLARFADLDMQVLGFSRQDKNGTVASREPLLCDFHMVGSGYDDKDPWQSLLIPKKSDGKKTVGGGTKITYRYYLQDRAFAVLLAVPADLLATLVEALQQPVWDLALGRKNCVPTECIFQKQFSNLLDAEQAAEKMASEKQRLRDLTVV</sequence>
<accession>A0A3B0LUT6</accession>
<dbReference type="GO" id="GO:0043571">
    <property type="term" value="P:maintenance of CRISPR repeat elements"/>
    <property type="evidence" value="ECO:0007669"/>
    <property type="project" value="InterPro"/>
</dbReference>
<evidence type="ECO:0000256" key="1">
    <source>
        <dbReference type="ARBA" id="ARBA00023118"/>
    </source>
</evidence>
<dbReference type="InterPro" id="IPR013422">
    <property type="entry name" value="CRISPR-assoc_prot_Cas5_N"/>
</dbReference>
<proteinExistence type="predicted"/>
<dbReference type="EMBL" id="UFQR01000001">
    <property type="protein sequence ID" value="SSW94515.1"/>
    <property type="molecule type" value="Genomic_DNA"/>
</dbReference>
<evidence type="ECO:0000313" key="2">
    <source>
        <dbReference type="EMBL" id="SSW94515.1"/>
    </source>
</evidence>
<dbReference type="Pfam" id="PF09704">
    <property type="entry name" value="Cas_Cas5d"/>
    <property type="match status" value="1"/>
</dbReference>
<dbReference type="InterPro" id="IPR021124">
    <property type="entry name" value="CRISPR-assoc_prot_Cas5"/>
</dbReference>
<keyword evidence="1" id="KW-0051">Antiviral defense</keyword>
<dbReference type="GO" id="GO:0003723">
    <property type="term" value="F:RNA binding"/>
    <property type="evidence" value="ECO:0007669"/>
    <property type="project" value="InterPro"/>
</dbReference>
<dbReference type="NCBIfam" id="TIGR02593">
    <property type="entry name" value="CRISPR_cas5"/>
    <property type="match status" value="1"/>
</dbReference>
<dbReference type="AlphaFoldDB" id="A0A3B0LUT6"/>
<protein>
    <submittedName>
        <fullName evidence="2">Uncharacterized protein</fullName>
    </submittedName>
</protein>
<gene>
    <name evidence="2" type="ORF">ARTV_0030</name>
</gene>
<dbReference type="GO" id="GO:0051607">
    <property type="term" value="P:defense response to virus"/>
    <property type="evidence" value="ECO:0007669"/>
    <property type="project" value="UniProtKB-KW"/>
</dbReference>
<dbReference type="InterPro" id="IPR010147">
    <property type="entry name" value="CRISPR-assoc_prot_CasD"/>
</dbReference>
<dbReference type="Gene3D" id="3.30.70.2660">
    <property type="match status" value="1"/>
</dbReference>
<organism evidence="2">
    <name type="scientific">Arsenophonus endosymbiont of Trialeurodes vaporariorum</name>
    <dbReference type="NCBI Taxonomy" id="235567"/>
    <lineage>
        <taxon>Bacteria</taxon>
        <taxon>Pseudomonadati</taxon>
        <taxon>Pseudomonadota</taxon>
        <taxon>Gammaproteobacteria</taxon>
        <taxon>Enterobacterales</taxon>
        <taxon>Morganellaceae</taxon>
        <taxon>Arsenophonus</taxon>
    </lineage>
</organism>
<dbReference type="NCBIfam" id="TIGR01868">
    <property type="entry name" value="casD_Cas5e"/>
    <property type="match status" value="1"/>
</dbReference>
<reference evidence="2" key="1">
    <citation type="submission" date="2018-04" db="EMBL/GenBank/DDBJ databases">
        <authorList>
            <person name="Go L.Y."/>
            <person name="Mitchell J.A."/>
        </authorList>
    </citation>
    <scope>NUCLEOTIDE SEQUENCE</scope>
    <source>
        <strain evidence="2">ARTV</strain>
    </source>
</reference>
<dbReference type="CDD" id="cd09756">
    <property type="entry name" value="Cas5_I-E"/>
    <property type="match status" value="1"/>
</dbReference>
<name>A0A3B0LUT6_9GAMM</name>